<dbReference type="PANTHER" id="PTHR47396:SF1">
    <property type="entry name" value="ATP-DEPENDENT HELICASE IRC3-RELATED"/>
    <property type="match status" value="1"/>
</dbReference>
<dbReference type="Proteomes" id="UP000199283">
    <property type="component" value="Unassembled WGS sequence"/>
</dbReference>
<dbReference type="PROSITE" id="PS51194">
    <property type="entry name" value="HELICASE_CTER"/>
    <property type="match status" value="1"/>
</dbReference>
<dbReference type="GO" id="GO:0005524">
    <property type="term" value="F:ATP binding"/>
    <property type="evidence" value="ECO:0007669"/>
    <property type="project" value="InterPro"/>
</dbReference>
<dbReference type="EMBL" id="FNZQ01000007">
    <property type="protein sequence ID" value="SEL67033.1"/>
    <property type="molecule type" value="Genomic_DNA"/>
</dbReference>
<organism evidence="3 4">
    <name type="scientific">Jannaschia helgolandensis</name>
    <dbReference type="NCBI Taxonomy" id="188906"/>
    <lineage>
        <taxon>Bacteria</taxon>
        <taxon>Pseudomonadati</taxon>
        <taxon>Pseudomonadota</taxon>
        <taxon>Alphaproteobacteria</taxon>
        <taxon>Rhodobacterales</taxon>
        <taxon>Roseobacteraceae</taxon>
        <taxon>Jannaschia</taxon>
    </lineage>
</organism>
<dbReference type="CDD" id="cd17926">
    <property type="entry name" value="DEXHc_RE"/>
    <property type="match status" value="1"/>
</dbReference>
<gene>
    <name evidence="3" type="ORF">SAMN04488526_3252</name>
</gene>
<feature type="domain" description="Helicase C-terminal" evidence="2">
    <location>
        <begin position="369"/>
        <end position="547"/>
    </location>
</feature>
<dbReference type="PANTHER" id="PTHR47396">
    <property type="entry name" value="TYPE I RESTRICTION ENZYME ECOKI R PROTEIN"/>
    <property type="match status" value="1"/>
</dbReference>
<keyword evidence="3" id="KW-0547">Nucleotide-binding</keyword>
<dbReference type="GO" id="GO:0016787">
    <property type="term" value="F:hydrolase activity"/>
    <property type="evidence" value="ECO:0007669"/>
    <property type="project" value="InterPro"/>
</dbReference>
<keyword evidence="3" id="KW-0347">Helicase</keyword>
<evidence type="ECO:0000259" key="1">
    <source>
        <dbReference type="PROSITE" id="PS51192"/>
    </source>
</evidence>
<dbReference type="STRING" id="188906.SAMN04488526_3252"/>
<feature type="domain" description="Helicase ATP-binding" evidence="1">
    <location>
        <begin position="174"/>
        <end position="345"/>
    </location>
</feature>
<accession>A0A1H7S3E8</accession>
<dbReference type="SMART" id="SM00487">
    <property type="entry name" value="DEXDc"/>
    <property type="match status" value="1"/>
</dbReference>
<keyword evidence="3" id="KW-0378">Hydrolase</keyword>
<dbReference type="GO" id="GO:0004386">
    <property type="term" value="F:helicase activity"/>
    <property type="evidence" value="ECO:0007669"/>
    <property type="project" value="UniProtKB-KW"/>
</dbReference>
<evidence type="ECO:0000259" key="2">
    <source>
        <dbReference type="PROSITE" id="PS51194"/>
    </source>
</evidence>
<dbReference type="Pfam" id="PF00271">
    <property type="entry name" value="Helicase_C"/>
    <property type="match status" value="1"/>
</dbReference>
<dbReference type="InterPro" id="IPR027417">
    <property type="entry name" value="P-loop_NTPase"/>
</dbReference>
<dbReference type="GO" id="GO:0005829">
    <property type="term" value="C:cytosol"/>
    <property type="evidence" value="ECO:0007669"/>
    <property type="project" value="TreeGrafter"/>
</dbReference>
<sequence>MTIEITDEGTLLDFAEELPEVEVQFGERLAVFGSDFGASVQAIAEPATTRRLILRPFRQRQLSGVVGEDELGEKFLILPQKTTSSVPYERVYVCPAAIDVETFAKRNPGTAPELLAPLPLNPKKAGDDISALRGDIVTSWRDGVAFMQEETDNGHVVKQGFRSPQIGALHALQAHWTVSQKIATVVMPTGTGKTETMIAATVQEQAECVLVIVPSDALRTQIAGAFSKLGILPKAGLIDGAARRPIVSLLRKRPTSVEDARALFSISNVVVTTMSVAAGAAPEIQAAMADCTTHLFIDEAHHVGARTWRELRQAFRGVKTIQFTATPFRNDGMRVDGKFIFVYPLGLAQSEGYFQRIDYQPVDGLDRDDIDDQIIEKVGEALAIDEAQGFRHLAMARGNKRARAEQLHAQYSRRWPEYNPVLLHSGLAASEQKQALAGLRSGEHRIVVCVDMLGEGFDLPELKVAGLHDPKKSEAVTLQFVGRFTRTRDDLGEATVIAATTKEEGSPLASLFAEDADWNKLINHIGSRATQRAVRREEVFEGFGGIDAEIPMETLRPSLGTITYKTSHTPWDPIGGIERFDNKQLIVDGPHINHHDALAIFITERQDQPKWSRFKGISDVTYDLFLVHWDQEAGLLYISASHDDRLDDLAKYLCGDDAERIRGEAIFRALDPFRRPVLNTLGLSETRRRKIRYSQYQGSDIADELRSRSGNRTRSKTNLMVVGYTDDGKVSLGCSRKGKIWAQERTNDFGRWMDWCHDLGRSLADESISTDGIMERLIQPELVTEVPPKPPVAIDWYEGMSVLDEDSWVFNINGLQAKFYDSELELVSHDARGRIEFAVVADSERAEFTMTINEAGVSFALRDGQSASAEKTASAIAMSAWFHEYPPTIYFADGDSLVADELFALPESDAPYFPDEHFEVWDWTGVDIRVESLGLELRADSIQARTVEQVRATTGSHIIFNDDGTGEVADVVAFELDGNHVTVRLYHCKFSSSDTPGARVGDLYEVCGQAQRSIRRCERPQRLIDRLLKRESDRLRNGKPSRFEAGSVEDMKQLRSQRHQLEYQFEIYVVLPGVPSGRCAGAADGRSVHVTGLECRHRRRVPLDGPAPPERRRRGWRVRGADLVESGRISRCPRPREPPGR</sequence>
<dbReference type="InterPro" id="IPR001650">
    <property type="entry name" value="Helicase_C-like"/>
</dbReference>
<dbReference type="InterPro" id="IPR050742">
    <property type="entry name" value="Helicase_Restrict-Modif_Enz"/>
</dbReference>
<dbReference type="SMART" id="SM00490">
    <property type="entry name" value="HELICc"/>
    <property type="match status" value="1"/>
</dbReference>
<dbReference type="InterPro" id="IPR006935">
    <property type="entry name" value="Helicase/UvrB_N"/>
</dbReference>
<protein>
    <submittedName>
        <fullName evidence="3">Superfamily II DNA or RNA helicase</fullName>
    </submittedName>
</protein>
<dbReference type="PROSITE" id="PS51192">
    <property type="entry name" value="HELICASE_ATP_BIND_1"/>
    <property type="match status" value="1"/>
</dbReference>
<name>A0A1H7S3E8_9RHOB</name>
<evidence type="ECO:0000313" key="3">
    <source>
        <dbReference type="EMBL" id="SEL67033.1"/>
    </source>
</evidence>
<proteinExistence type="predicted"/>
<dbReference type="Gene3D" id="3.40.50.300">
    <property type="entry name" value="P-loop containing nucleotide triphosphate hydrolases"/>
    <property type="match status" value="2"/>
</dbReference>
<dbReference type="AlphaFoldDB" id="A0A1H7S3E8"/>
<dbReference type="Pfam" id="PF04851">
    <property type="entry name" value="ResIII"/>
    <property type="match status" value="1"/>
</dbReference>
<evidence type="ECO:0000313" key="4">
    <source>
        <dbReference type="Proteomes" id="UP000199283"/>
    </source>
</evidence>
<dbReference type="GO" id="GO:0003677">
    <property type="term" value="F:DNA binding"/>
    <property type="evidence" value="ECO:0007669"/>
    <property type="project" value="InterPro"/>
</dbReference>
<keyword evidence="3" id="KW-0067">ATP-binding</keyword>
<keyword evidence="4" id="KW-1185">Reference proteome</keyword>
<dbReference type="SUPFAM" id="SSF52540">
    <property type="entry name" value="P-loop containing nucleoside triphosphate hydrolases"/>
    <property type="match status" value="1"/>
</dbReference>
<reference evidence="3 4" key="1">
    <citation type="submission" date="2016-10" db="EMBL/GenBank/DDBJ databases">
        <authorList>
            <person name="de Groot N.N."/>
        </authorList>
    </citation>
    <scope>NUCLEOTIDE SEQUENCE [LARGE SCALE GENOMIC DNA]</scope>
    <source>
        <strain evidence="3 4">DSM 14858</strain>
    </source>
</reference>
<dbReference type="InterPro" id="IPR014001">
    <property type="entry name" value="Helicase_ATP-bd"/>
</dbReference>